<dbReference type="Proteomes" id="UP000295382">
    <property type="component" value="Unassembled WGS sequence"/>
</dbReference>
<name>A0A4R3HQF2_PAULE</name>
<sequence>MTSSSKNKPTSTELTGGAGFSYEDTVVAYYLAQLLRRERAAGQAGFVTSVAVQQQGHGNPMDDLVVEFEDVGTRRVLSLQIKRSITISGAASNEEFRGIISAAVNTQALGTFTKGVDKCGFAVEYVTADTFRNLTRLTDWGMASTTGADFAQRFSPTGNAGKDEQDLRNALLPLIGSPNCDEEVSFYQHFVALHLNGFEEGGALRTEVVNRLQEIIAINEDGYDILLFDRLCRIAREGSGKATKWTRASLLSQLRGVVRLKVIPCFGDDINRLNAYSLESLNVVSETVGDFHVEREELQQGITKQLQLHRVVSIGGLPGCGKSAVLKRFAHNALAVGPILFLKNDRLTGTGWSTFAASLGLLNPDVVQLLLEIGSTGTPILFIDGIDRVRPDQQGLIVDLMNAIHGEPGLSHWKVLVSSRDQGLEAFRAWFPTAMYAKTGIGDVIVRPFSDGEAEQLAQSKPHLRELLFGNPSVRDIARRPFFAAVLDRSIPAGAGPQTEVDLIATWWIRAGHHTVVETIPQRQRALIDIAEKGVRNLGKSIPTRELKDSTIEQITALKADQIIREERGGSSLSFTHDIFFEWTFFRLLIDLADNWTNALESAGEPPLLGRVVGLIAQEALTDSGRWSAGYRTLSSKNLRRQWLREWLTAPPFTPVFESAKVEFFQLLKFGGYALFEKALVWFQAQHTIPSPYVLSNIKTPVEGVDNLIVADMLGWPSDFHAWGRLIDWVISEADAIPVRLIPKILEIFDVWQNALSDIKNERSKAILQLSNAWLVRFEKGELHDKLDGDKEEARKLSRHEDSRLGKSLRSILLRSARSYPDFAKELFKRTISDKERRAAVYADLIAFSPIMSQVDPDLVADLAEAELLEELPEDRLTRERKKREEHYKHLAALRAIPEEKRTRQQNLALHHAFFPIGGERYDLDDIGIARYNNVYFPTSALHEPFKSLFVNKSVVALRLVRNLANHATKGWRQVHSINRKEMGTPIAVLIDFPWGVQQFWGDWHVYNWGLGQLSPNPLACAFLALSYWAFKEIEGGRSASDVIKDIVEGNECYAVLGIALLLTLETWDTTETTLSVAACQRLWRHDTARFVQEPSKDIDLLGFGFLSRLTGEKAEAKEFLDQRKCRKREIRQLAMFFALSGDKVISEKFKTALARFPNELPYELEEQKLDDVYTAFLKEEAERWAGLGDRNNFKQTQYDATSVAITYESPQPLTAKEQKRLEESSTSLKGFNIVGWAVQSLEANKIAAGWSLDEAVTHAKSIDRKFEFDERDDGASSPQSVIASVAACVIRFGDSQSDDYEWAWDVMARIEAMNEPQDVYGGSAIPWHPTTRLVIALHHDRRSNLPRPDSVERLLKLTLYPLDSVSELAFDALFFDKDEHVRWVAAQLAVRLCIVHRAEFKEDGWDQAPNRKARMDSLSAALTALKKKKSGPMPKLPPAWVKESASRKKEAAEEFWQLPSVFFNAQTASKLLTKLPFETWMVSDSYRPMLEPFLLDLVNWTTESLMPSWDPERRSDEKRTDLFEWNSSIGDILARVIPFVLLDVARDTFIKPFLADNEQALSILARFSDMVVRRHICDATSIPENAIPVLDECVSRLLNDPTFEPNGWRAGEVNGHAMPEMIAALLFVNVEKTASGAARYANGDWSEIETVMPIINRVIRHVGWSSFVMGKFLDLCERAGRAYPLSKFGKQVNAALSAIGNAEKGWAGTMLPARIAGIVQRQADWNFPLRLEDAQELLNVLDALIDLGDRRSAALEQTEAFRGIQGRPATI</sequence>
<reference evidence="1 2" key="1">
    <citation type="submission" date="2019-03" db="EMBL/GenBank/DDBJ databases">
        <title>Genomic Encyclopedia of Type Strains, Phase IV (KMG-IV): sequencing the most valuable type-strain genomes for metagenomic binning, comparative biology and taxonomic classification.</title>
        <authorList>
            <person name="Goeker M."/>
        </authorList>
    </citation>
    <scope>NUCLEOTIDE SEQUENCE [LARGE SCALE GENOMIC DNA]</scope>
    <source>
        <strain evidence="1 2">DSM 7445</strain>
    </source>
</reference>
<proteinExistence type="predicted"/>
<keyword evidence="2" id="KW-1185">Reference proteome</keyword>
<dbReference type="InterPro" id="IPR027417">
    <property type="entry name" value="P-loop_NTPase"/>
</dbReference>
<dbReference type="OrthoDB" id="7591734at2"/>
<organism evidence="1 2">
    <name type="scientific">Paucimonas lemoignei</name>
    <name type="common">Pseudomonas lemoignei</name>
    <dbReference type="NCBI Taxonomy" id="29443"/>
    <lineage>
        <taxon>Bacteria</taxon>
        <taxon>Pseudomonadati</taxon>
        <taxon>Pseudomonadota</taxon>
        <taxon>Betaproteobacteria</taxon>
        <taxon>Burkholderiales</taxon>
        <taxon>Burkholderiaceae</taxon>
        <taxon>Paucimonas</taxon>
    </lineage>
</organism>
<comment type="caution">
    <text evidence="1">The sequence shown here is derived from an EMBL/GenBank/DDBJ whole genome shotgun (WGS) entry which is preliminary data.</text>
</comment>
<protein>
    <submittedName>
        <fullName evidence="1">Uncharacterized protein</fullName>
    </submittedName>
</protein>
<evidence type="ECO:0000313" key="1">
    <source>
        <dbReference type="EMBL" id="TCS33100.1"/>
    </source>
</evidence>
<gene>
    <name evidence="1" type="ORF">EDC30_11841</name>
</gene>
<dbReference type="EMBL" id="SLZQ01000018">
    <property type="protein sequence ID" value="TCS33100.1"/>
    <property type="molecule type" value="Genomic_DNA"/>
</dbReference>
<accession>A0A4R3HQF2</accession>
<dbReference type="SUPFAM" id="SSF52540">
    <property type="entry name" value="P-loop containing nucleoside triphosphate hydrolases"/>
    <property type="match status" value="1"/>
</dbReference>
<evidence type="ECO:0000313" key="2">
    <source>
        <dbReference type="Proteomes" id="UP000295382"/>
    </source>
</evidence>